<comment type="catalytic activity">
    <reaction evidence="9">
        <text>a 1-acyl-sn-glycero-3-phosphocholine + H2O = sn-glycerol 3-phosphocholine + a fatty acid + H(+)</text>
        <dbReference type="Rhea" id="RHEA:15177"/>
        <dbReference type="ChEBI" id="CHEBI:15377"/>
        <dbReference type="ChEBI" id="CHEBI:15378"/>
        <dbReference type="ChEBI" id="CHEBI:16870"/>
        <dbReference type="ChEBI" id="CHEBI:28868"/>
        <dbReference type="ChEBI" id="CHEBI:58168"/>
        <dbReference type="EC" id="3.1.1.5"/>
    </reaction>
</comment>
<keyword evidence="7" id="KW-0325">Glycoprotein</keyword>
<evidence type="ECO:0000256" key="5">
    <source>
        <dbReference type="ARBA" id="ARBA00022963"/>
    </source>
</evidence>
<evidence type="ECO:0000256" key="3">
    <source>
        <dbReference type="ARBA" id="ARBA00022729"/>
    </source>
</evidence>
<feature type="chain" id="PRO_5040543133" description="Lysophospholipase" evidence="9">
    <location>
        <begin position="22"/>
        <end position="590"/>
    </location>
</feature>
<evidence type="ECO:0000313" key="13">
    <source>
        <dbReference type="Proteomes" id="UP000886653"/>
    </source>
</evidence>
<dbReference type="SMART" id="SM00022">
    <property type="entry name" value="PLAc"/>
    <property type="match status" value="1"/>
</dbReference>
<dbReference type="InterPro" id="IPR002642">
    <property type="entry name" value="LysoPLipase_cat_dom"/>
</dbReference>
<reference evidence="12" key="1">
    <citation type="submission" date="2013-11" db="EMBL/GenBank/DDBJ databases">
        <title>Genome sequence of the fusiform rust pathogen reveals effectors for host alternation and coevolution with pine.</title>
        <authorList>
            <consortium name="DOE Joint Genome Institute"/>
            <person name="Smith K."/>
            <person name="Pendleton A."/>
            <person name="Kubisiak T."/>
            <person name="Anderson C."/>
            <person name="Salamov A."/>
            <person name="Aerts A."/>
            <person name="Riley R."/>
            <person name="Clum A."/>
            <person name="Lindquist E."/>
            <person name="Ence D."/>
            <person name="Campbell M."/>
            <person name="Kronenberg Z."/>
            <person name="Feau N."/>
            <person name="Dhillon B."/>
            <person name="Hamelin R."/>
            <person name="Burleigh J."/>
            <person name="Smith J."/>
            <person name="Yandell M."/>
            <person name="Nelson C."/>
            <person name="Grigoriev I."/>
            <person name="Davis J."/>
        </authorList>
    </citation>
    <scope>NUCLEOTIDE SEQUENCE</scope>
    <source>
        <strain evidence="12">G11</strain>
    </source>
</reference>
<dbReference type="GO" id="GO:0005829">
    <property type="term" value="C:cytosol"/>
    <property type="evidence" value="ECO:0007669"/>
    <property type="project" value="TreeGrafter"/>
</dbReference>
<dbReference type="InterPro" id="IPR016035">
    <property type="entry name" value="Acyl_Trfase/lysoPLipase"/>
</dbReference>
<evidence type="ECO:0000313" key="12">
    <source>
        <dbReference type="EMBL" id="KAG0139359.1"/>
    </source>
</evidence>
<dbReference type="Gene3D" id="3.40.1090.10">
    <property type="entry name" value="Cytosolic phospholipase A2 catalytic domain"/>
    <property type="match status" value="1"/>
</dbReference>
<keyword evidence="13" id="KW-1185">Reference proteome</keyword>
<feature type="region of interest" description="Disordered" evidence="10">
    <location>
        <begin position="27"/>
        <end position="47"/>
    </location>
</feature>
<evidence type="ECO:0000256" key="10">
    <source>
        <dbReference type="SAM" id="MobiDB-lite"/>
    </source>
</evidence>
<dbReference type="SUPFAM" id="SSF52151">
    <property type="entry name" value="FabD/lysophospholipase-like"/>
    <property type="match status" value="1"/>
</dbReference>
<evidence type="ECO:0000256" key="6">
    <source>
        <dbReference type="ARBA" id="ARBA00023098"/>
    </source>
</evidence>
<evidence type="ECO:0000259" key="11">
    <source>
        <dbReference type="PROSITE" id="PS51210"/>
    </source>
</evidence>
<dbReference type="EC" id="3.1.1.5" evidence="2 9"/>
<dbReference type="PANTHER" id="PTHR10728">
    <property type="entry name" value="CYTOSOLIC PHOSPHOLIPASE A2"/>
    <property type="match status" value="1"/>
</dbReference>
<organism evidence="12 13">
    <name type="scientific">Cronartium quercuum f. sp. fusiforme G11</name>
    <dbReference type="NCBI Taxonomy" id="708437"/>
    <lineage>
        <taxon>Eukaryota</taxon>
        <taxon>Fungi</taxon>
        <taxon>Dikarya</taxon>
        <taxon>Basidiomycota</taxon>
        <taxon>Pucciniomycotina</taxon>
        <taxon>Pucciniomycetes</taxon>
        <taxon>Pucciniales</taxon>
        <taxon>Coleosporiaceae</taxon>
        <taxon>Cronartium</taxon>
    </lineage>
</organism>
<name>A0A9P6T5I5_9BASI</name>
<dbReference type="GO" id="GO:0046475">
    <property type="term" value="P:glycerophospholipid catabolic process"/>
    <property type="evidence" value="ECO:0007669"/>
    <property type="project" value="TreeGrafter"/>
</dbReference>
<dbReference type="AlphaFoldDB" id="A0A9P6T5I5"/>
<evidence type="ECO:0000256" key="7">
    <source>
        <dbReference type="ARBA" id="ARBA00023180"/>
    </source>
</evidence>
<comment type="caution">
    <text evidence="12">The sequence shown here is derived from an EMBL/GenBank/DDBJ whole genome shotgun (WGS) entry which is preliminary data.</text>
</comment>
<evidence type="ECO:0000256" key="4">
    <source>
        <dbReference type="ARBA" id="ARBA00022801"/>
    </source>
</evidence>
<dbReference type="PROSITE" id="PS51210">
    <property type="entry name" value="PLA2C"/>
    <property type="match status" value="1"/>
</dbReference>
<sequence length="590" mass="65212">MSSSTLVFLFILLQVFHHSQASVSSSSRLQRRDPAIANSPSKNYAPIREDCPKNLVHQPKEAQISVAEQKYISKKASKSIPLWRDYLNRLNITDLNVEGFLYPANTLGGRAAETLPNFGFAFSGGGARALCVGASILDAMDGRNEKGVKAGVGGIVQLANYATGLSGGAWLLGSWATSDFPRLTTLNQTLWGLTEHNDLWDWNIAKHYGGVAHVIREKKKAHFRISIADVWGRILSRHFINDKSRGVRRQGQRVLWSSIRSTPDYKNQTFPYIIALTISRPGTRKPLTLSSPIYEYSPDDWSVWHPSLNATMPIDYLGSSPDALQRKSKACVRGFENAGFILGMSSNIFSLLDGPGKKSLLVRAINIFLDSSDYEGKVPNTFKGLGKSSKSKAGPFPDTDFNTILMSDAGLASETIPLFPLLQPSRRVDAIIAVDSTADNSDLADTSAIAYPNGTSLYMTYLKTKLPGFTGYKFPKIPNGIDGTFEKLGYTKRPTFFGCHDTGSTPIVIYLPNYYVTAKTDIPSTRLTYTGQQIDGFFDNGFHIATQIKKDPDWPKCLGCALIDRQFQRNGDPRVSQCEKCFERYCAKGF</sequence>
<evidence type="ECO:0000256" key="9">
    <source>
        <dbReference type="RuleBase" id="RU362103"/>
    </source>
</evidence>
<keyword evidence="4 8" id="KW-0378">Hydrolase</keyword>
<proteinExistence type="inferred from homology"/>
<accession>A0A9P6T5I5</accession>
<dbReference type="GO" id="GO:0004622">
    <property type="term" value="F:phosphatidylcholine lysophospholipase activity"/>
    <property type="evidence" value="ECO:0007669"/>
    <property type="project" value="UniProtKB-EC"/>
</dbReference>
<protein>
    <recommendedName>
        <fullName evidence="2 9">Lysophospholipase</fullName>
        <ecNumber evidence="2 9">3.1.1.5</ecNumber>
    </recommendedName>
</protein>
<dbReference type="PANTHER" id="PTHR10728:SF33">
    <property type="entry name" value="LYSOPHOSPHOLIPASE 1-RELATED"/>
    <property type="match status" value="1"/>
</dbReference>
<dbReference type="GO" id="GO:0004623">
    <property type="term" value="F:phospholipase A2 activity"/>
    <property type="evidence" value="ECO:0007669"/>
    <property type="project" value="TreeGrafter"/>
</dbReference>
<keyword evidence="3 9" id="KW-0732">Signal</keyword>
<feature type="signal peptide" evidence="9">
    <location>
        <begin position="1"/>
        <end position="21"/>
    </location>
</feature>
<comment type="similarity">
    <text evidence="1 9">Belongs to the lysophospholipase family.</text>
</comment>
<dbReference type="Pfam" id="PF01735">
    <property type="entry name" value="PLA2_B"/>
    <property type="match status" value="1"/>
</dbReference>
<feature type="domain" description="PLA2c" evidence="11">
    <location>
        <begin position="50"/>
        <end position="590"/>
    </location>
</feature>
<evidence type="ECO:0000256" key="8">
    <source>
        <dbReference type="PROSITE-ProRule" id="PRU00555"/>
    </source>
</evidence>
<keyword evidence="5 8" id="KW-0442">Lipid degradation</keyword>
<dbReference type="OrthoDB" id="4084751at2759"/>
<dbReference type="Proteomes" id="UP000886653">
    <property type="component" value="Unassembled WGS sequence"/>
</dbReference>
<keyword evidence="6 8" id="KW-0443">Lipid metabolism</keyword>
<evidence type="ECO:0000256" key="1">
    <source>
        <dbReference type="ARBA" id="ARBA00008780"/>
    </source>
</evidence>
<evidence type="ECO:0000256" key="2">
    <source>
        <dbReference type="ARBA" id="ARBA00013274"/>
    </source>
</evidence>
<dbReference type="EMBL" id="MU167616">
    <property type="protein sequence ID" value="KAG0139359.1"/>
    <property type="molecule type" value="Genomic_DNA"/>
</dbReference>
<gene>
    <name evidence="12" type="ORF">CROQUDRAFT_666628</name>
</gene>